<comment type="caution">
    <text evidence="2">The sequence shown here is derived from an EMBL/GenBank/DDBJ whole genome shotgun (WGS) entry which is preliminary data.</text>
</comment>
<evidence type="ECO:0000256" key="1">
    <source>
        <dbReference type="SAM" id="Phobius"/>
    </source>
</evidence>
<accession>A0A7W7KET5</accession>
<reference evidence="2 3" key="1">
    <citation type="submission" date="2020-08" db="EMBL/GenBank/DDBJ databases">
        <title>Functional genomics of gut bacteria from endangered species of beetles.</title>
        <authorList>
            <person name="Carlos-Shanley C."/>
        </authorList>
    </citation>
    <scope>NUCLEOTIDE SEQUENCE [LARGE SCALE GENOMIC DNA]</scope>
    <source>
        <strain evidence="2 3">S00179</strain>
    </source>
</reference>
<evidence type="ECO:0000313" key="2">
    <source>
        <dbReference type="EMBL" id="MBB4861195.1"/>
    </source>
</evidence>
<name>A0A7W7KET5_PSENT</name>
<feature type="transmembrane region" description="Helical" evidence="1">
    <location>
        <begin position="43"/>
        <end position="67"/>
    </location>
</feature>
<dbReference type="AlphaFoldDB" id="A0A7W7KET5"/>
<gene>
    <name evidence="2" type="ORF">HNP46_000006</name>
</gene>
<dbReference type="RefSeq" id="WP_184585475.1">
    <property type="nucleotide sequence ID" value="NZ_JACHLI010000001.1"/>
</dbReference>
<organism evidence="2 3">
    <name type="scientific">Pseudomonas nitroreducens</name>
    <dbReference type="NCBI Taxonomy" id="46680"/>
    <lineage>
        <taxon>Bacteria</taxon>
        <taxon>Pseudomonadati</taxon>
        <taxon>Pseudomonadota</taxon>
        <taxon>Gammaproteobacteria</taxon>
        <taxon>Pseudomonadales</taxon>
        <taxon>Pseudomonadaceae</taxon>
        <taxon>Pseudomonas</taxon>
    </lineage>
</organism>
<keyword evidence="1" id="KW-0812">Transmembrane</keyword>
<evidence type="ECO:0000313" key="3">
    <source>
        <dbReference type="Proteomes" id="UP000566995"/>
    </source>
</evidence>
<keyword evidence="1" id="KW-0472">Membrane</keyword>
<feature type="transmembrane region" description="Helical" evidence="1">
    <location>
        <begin position="7"/>
        <end position="23"/>
    </location>
</feature>
<dbReference type="EMBL" id="JACHLI010000001">
    <property type="protein sequence ID" value="MBB4861195.1"/>
    <property type="molecule type" value="Genomic_DNA"/>
</dbReference>
<keyword evidence="1" id="KW-1133">Transmembrane helix</keyword>
<protein>
    <submittedName>
        <fullName evidence="2">Uncharacterized protein</fullName>
    </submittedName>
</protein>
<proteinExistence type="predicted"/>
<sequence>MLVIMGVNYCALQLTISIIGRWVEPAVPMLMGVRPAQEPVLDGMLVAVLVGAVAFVLFAATFSWLCLSFRSRR</sequence>
<dbReference type="Proteomes" id="UP000566995">
    <property type="component" value="Unassembled WGS sequence"/>
</dbReference>